<dbReference type="OrthoDB" id="8481997at2"/>
<name>B6JF39_AFIC5</name>
<keyword evidence="2" id="KW-1185">Reference proteome</keyword>
<dbReference type="KEGG" id="ocg:OCA5_c22820"/>
<protein>
    <submittedName>
        <fullName evidence="1">Uncharacterized protein</fullName>
    </submittedName>
</protein>
<reference evidence="1 2" key="1">
    <citation type="journal article" date="2011" name="J. Bacteriol.">
        <title>Complete genome sequences of the chemolithoautotrophic Oligotropha carboxidovorans strains OM4 and OM5.</title>
        <authorList>
            <person name="Volland S."/>
            <person name="Rachinger M."/>
            <person name="Strittmatter A."/>
            <person name="Daniel R."/>
            <person name="Gottschalk G."/>
            <person name="Meyer O."/>
        </authorList>
    </citation>
    <scope>NUCLEOTIDE SEQUENCE [LARGE SCALE GENOMIC DNA]</scope>
    <source>
        <strain evidence="2">ATCC 49405 / DSM 1227 / KCTC 32145 / OM5</strain>
    </source>
</reference>
<dbReference type="Proteomes" id="UP000007730">
    <property type="component" value="Chromosome"/>
</dbReference>
<organism evidence="1 2">
    <name type="scientific">Afipia carboxidovorans (strain ATCC 49405 / DSM 1227 / KCTC 32145 / OM5)</name>
    <name type="common">Oligotropha carboxidovorans</name>
    <dbReference type="NCBI Taxonomy" id="504832"/>
    <lineage>
        <taxon>Bacteria</taxon>
        <taxon>Pseudomonadati</taxon>
        <taxon>Pseudomonadota</taxon>
        <taxon>Alphaproteobacteria</taxon>
        <taxon>Hyphomicrobiales</taxon>
        <taxon>Nitrobacteraceae</taxon>
        <taxon>Afipia</taxon>
    </lineage>
</organism>
<dbReference type="EMBL" id="CP002826">
    <property type="protein sequence ID" value="AEI06983.1"/>
    <property type="molecule type" value="Genomic_DNA"/>
</dbReference>
<dbReference type="KEGG" id="oca:OCAR_5726"/>
<dbReference type="HOGENOM" id="CLU_2024362_0_0_5"/>
<proteinExistence type="predicted"/>
<evidence type="ECO:0000313" key="1">
    <source>
        <dbReference type="EMBL" id="AEI06983.1"/>
    </source>
</evidence>
<sequence>MSASQKPIVVGERFTPLATFSGLKRVPFLAVSRNSLMASLVIGQDALAIRVIRLHVLRFEDIEAVSCGQRLGVSIQFSPKRGIRTFSANFRSKDPAAKTVLRRLAAAGVLLDASAQAVLQAE</sequence>
<dbReference type="AlphaFoldDB" id="B6JF39"/>
<accession>B6JF39</accession>
<gene>
    <name evidence="1" type="ordered locus">OCA5_c22820</name>
</gene>
<evidence type="ECO:0000313" key="2">
    <source>
        <dbReference type="Proteomes" id="UP000007730"/>
    </source>
</evidence>